<gene>
    <name evidence="1" type="ORF">FA95DRAFT_1679556</name>
</gene>
<proteinExistence type="predicted"/>
<dbReference type="Proteomes" id="UP000814033">
    <property type="component" value="Unassembled WGS sequence"/>
</dbReference>
<evidence type="ECO:0000313" key="1">
    <source>
        <dbReference type="EMBL" id="KAI0046756.1"/>
    </source>
</evidence>
<dbReference type="EMBL" id="MU275918">
    <property type="protein sequence ID" value="KAI0046756.1"/>
    <property type="molecule type" value="Genomic_DNA"/>
</dbReference>
<evidence type="ECO:0000313" key="2">
    <source>
        <dbReference type="Proteomes" id="UP000814033"/>
    </source>
</evidence>
<reference evidence="1" key="1">
    <citation type="submission" date="2021-02" db="EMBL/GenBank/DDBJ databases">
        <authorList>
            <consortium name="DOE Joint Genome Institute"/>
            <person name="Ahrendt S."/>
            <person name="Looney B.P."/>
            <person name="Miyauchi S."/>
            <person name="Morin E."/>
            <person name="Drula E."/>
            <person name="Courty P.E."/>
            <person name="Chicoki N."/>
            <person name="Fauchery L."/>
            <person name="Kohler A."/>
            <person name="Kuo A."/>
            <person name="Labutti K."/>
            <person name="Pangilinan J."/>
            <person name="Lipzen A."/>
            <person name="Riley R."/>
            <person name="Andreopoulos W."/>
            <person name="He G."/>
            <person name="Johnson J."/>
            <person name="Barry K.W."/>
            <person name="Grigoriev I.V."/>
            <person name="Nagy L."/>
            <person name="Hibbett D."/>
            <person name="Henrissat B."/>
            <person name="Matheny P.B."/>
            <person name="Labbe J."/>
            <person name="Martin F."/>
        </authorList>
    </citation>
    <scope>NUCLEOTIDE SEQUENCE</scope>
    <source>
        <strain evidence="1">FP105234-sp</strain>
    </source>
</reference>
<protein>
    <submittedName>
        <fullName evidence="1">Uncharacterized protein</fullName>
    </submittedName>
</protein>
<accession>A0ACB8RT09</accession>
<organism evidence="1 2">
    <name type="scientific">Auriscalpium vulgare</name>
    <dbReference type="NCBI Taxonomy" id="40419"/>
    <lineage>
        <taxon>Eukaryota</taxon>
        <taxon>Fungi</taxon>
        <taxon>Dikarya</taxon>
        <taxon>Basidiomycota</taxon>
        <taxon>Agaricomycotina</taxon>
        <taxon>Agaricomycetes</taxon>
        <taxon>Russulales</taxon>
        <taxon>Auriscalpiaceae</taxon>
        <taxon>Auriscalpium</taxon>
    </lineage>
</organism>
<reference evidence="1" key="2">
    <citation type="journal article" date="2022" name="New Phytol.">
        <title>Evolutionary transition to the ectomycorrhizal habit in the genomes of a hyperdiverse lineage of mushroom-forming fungi.</title>
        <authorList>
            <person name="Looney B."/>
            <person name="Miyauchi S."/>
            <person name="Morin E."/>
            <person name="Drula E."/>
            <person name="Courty P.E."/>
            <person name="Kohler A."/>
            <person name="Kuo A."/>
            <person name="LaButti K."/>
            <person name="Pangilinan J."/>
            <person name="Lipzen A."/>
            <person name="Riley R."/>
            <person name="Andreopoulos W."/>
            <person name="He G."/>
            <person name="Johnson J."/>
            <person name="Nolan M."/>
            <person name="Tritt A."/>
            <person name="Barry K.W."/>
            <person name="Grigoriev I.V."/>
            <person name="Nagy L.G."/>
            <person name="Hibbett D."/>
            <person name="Henrissat B."/>
            <person name="Matheny P.B."/>
            <person name="Labbe J."/>
            <person name="Martin F.M."/>
        </authorList>
    </citation>
    <scope>NUCLEOTIDE SEQUENCE</scope>
    <source>
        <strain evidence="1">FP105234-sp</strain>
    </source>
</reference>
<comment type="caution">
    <text evidence="1">The sequence shown here is derived from an EMBL/GenBank/DDBJ whole genome shotgun (WGS) entry which is preliminary data.</text>
</comment>
<name>A0ACB8RT09_9AGAM</name>
<keyword evidence="2" id="KW-1185">Reference proteome</keyword>
<sequence length="388" mass="42926">MSRTAHLDMHVDFSEIYPSAFSVDAPLLHTLKVTIIGVDPLPDDFLACYAPALRELDYTTFRVTLLAPLTLLIFARLTSLHILTAYNSKDEPFHELLDGLLNGLEGMHELERLDVHFADQNKGNIEAEEPVQEHRRVTLRKLAYLELMASLQEVTMIISSLSLPAHAVARYTLELSTYSLPDRFFPLILASVHCHADPAADSSNSITSLDIGLASVKAARTDAHTDEPTVIVLFLGDRQWPARAALNALASVHLRELSLDCNLFKPGPWPDMLALRRLEVHGSMASLCQNLQSVPPSVPALAVLELVFVEIPAEGSGGTEGEAAWLLPRILAARAEAGCRLEELDVMKCAVDGTWVVHAQTMLPGTRVLWDEDAREKYREEWAEADDE</sequence>